<protein>
    <submittedName>
        <fullName evidence="2">YkgJ family cysteine cluster protein</fullName>
    </submittedName>
</protein>
<evidence type="ECO:0000313" key="2">
    <source>
        <dbReference type="WBParaSite" id="nRc.2.0.1.t20675-RA"/>
    </source>
</evidence>
<sequence>MATTEQFSDQAATLKSFYGKPALLHCRQCSICCRENQRDEPMTSNSINIDGITCPTYRKIWNDDEAFITVCCSTSPKF</sequence>
<name>A0A915J2P5_ROMCU</name>
<dbReference type="WBParaSite" id="nRc.2.0.1.t20675-RA">
    <property type="protein sequence ID" value="nRc.2.0.1.t20675-RA"/>
    <property type="gene ID" value="nRc.2.0.1.g20675"/>
</dbReference>
<keyword evidence="1" id="KW-1185">Reference proteome</keyword>
<dbReference type="AlphaFoldDB" id="A0A915J2P5"/>
<proteinExistence type="predicted"/>
<organism evidence="1 2">
    <name type="scientific">Romanomermis culicivorax</name>
    <name type="common">Nematode worm</name>
    <dbReference type="NCBI Taxonomy" id="13658"/>
    <lineage>
        <taxon>Eukaryota</taxon>
        <taxon>Metazoa</taxon>
        <taxon>Ecdysozoa</taxon>
        <taxon>Nematoda</taxon>
        <taxon>Enoplea</taxon>
        <taxon>Dorylaimia</taxon>
        <taxon>Mermithida</taxon>
        <taxon>Mermithoidea</taxon>
        <taxon>Mermithidae</taxon>
        <taxon>Romanomermis</taxon>
    </lineage>
</organism>
<dbReference type="Proteomes" id="UP000887565">
    <property type="component" value="Unplaced"/>
</dbReference>
<accession>A0A915J2P5</accession>
<evidence type="ECO:0000313" key="1">
    <source>
        <dbReference type="Proteomes" id="UP000887565"/>
    </source>
</evidence>
<reference evidence="2" key="1">
    <citation type="submission" date="2022-11" db="UniProtKB">
        <authorList>
            <consortium name="WormBaseParasite"/>
        </authorList>
    </citation>
    <scope>IDENTIFICATION</scope>
</reference>